<gene>
    <name evidence="2" type="ORF">PMEA_00018986</name>
</gene>
<feature type="region of interest" description="Disordered" evidence="1">
    <location>
        <begin position="35"/>
        <end position="70"/>
    </location>
</feature>
<dbReference type="Proteomes" id="UP001159428">
    <property type="component" value="Unassembled WGS sequence"/>
</dbReference>
<reference evidence="2 3" key="1">
    <citation type="submission" date="2022-05" db="EMBL/GenBank/DDBJ databases">
        <authorList>
            <consortium name="Genoscope - CEA"/>
            <person name="William W."/>
        </authorList>
    </citation>
    <scope>NUCLEOTIDE SEQUENCE [LARGE SCALE GENOMIC DNA]</scope>
</reference>
<dbReference type="EMBL" id="CALNXJ010000033">
    <property type="protein sequence ID" value="CAH3139799.1"/>
    <property type="molecule type" value="Genomic_DNA"/>
</dbReference>
<sequence length="564" mass="64137">MGYAKRSENKKRNMVIDHEEAKMWMSYLNLSRFNQASEGEESHEPTSSDEQMDIDPPTAQDTPNQDDKDLVCPHNSGLKFPLKGSHILLFSILLIFFDKKKKKANSTRSNEDEPKIGANKVSDFLLLWIIPYLLSYTHKKVREIVKHHKDHNRREFRSTCKKSSFDVIKEAMSTCGFPAELKTTIVSKYKDFYGTEQLEYEYDLLKSPENTPVILVPKLYKVTQMPANLDDIGNKWRELGDITLTKLFVCKFIKSREIQRDVFYSLPLLTSRQGVDYAIILPNEDTFHKVIDDLSEGSHDYFIPPKVYPKGGCEIIVPSVGLVTTREKHLSVCFSYIQGKGGEKVAALFRAIGAHYQDHFSLVILPGLCKNERDPDCKVGVSGIREVTFEGNYPKLIKKTSFSASQGKFCLAEFPVTYKLWEQEVRKNDSVMKLVTATRNSLRVDPKYERNAPLVVEYSKKCHEQKLRRVPFGATTATNDKLVRNYMLRAVNLDGCLLSNIEKSGHRGNIAVVLYIEDICGNFGSCLPNLSEAMEVIIANFVREIVSAGLPKDDKDRDEIESGS</sequence>
<evidence type="ECO:0000313" key="3">
    <source>
        <dbReference type="Proteomes" id="UP001159428"/>
    </source>
</evidence>
<name>A0AAU9X7F8_9CNID</name>
<keyword evidence="3" id="KW-1185">Reference proteome</keyword>
<dbReference type="AlphaFoldDB" id="A0AAU9X7F8"/>
<evidence type="ECO:0000256" key="1">
    <source>
        <dbReference type="SAM" id="MobiDB-lite"/>
    </source>
</evidence>
<comment type="caution">
    <text evidence="2">The sequence shown here is derived from an EMBL/GenBank/DDBJ whole genome shotgun (WGS) entry which is preliminary data.</text>
</comment>
<organism evidence="2 3">
    <name type="scientific">Pocillopora meandrina</name>
    <dbReference type="NCBI Taxonomy" id="46732"/>
    <lineage>
        <taxon>Eukaryota</taxon>
        <taxon>Metazoa</taxon>
        <taxon>Cnidaria</taxon>
        <taxon>Anthozoa</taxon>
        <taxon>Hexacorallia</taxon>
        <taxon>Scleractinia</taxon>
        <taxon>Astrocoeniina</taxon>
        <taxon>Pocilloporidae</taxon>
        <taxon>Pocillopora</taxon>
    </lineage>
</organism>
<proteinExistence type="predicted"/>
<evidence type="ECO:0000313" key="2">
    <source>
        <dbReference type="EMBL" id="CAH3139799.1"/>
    </source>
</evidence>
<protein>
    <submittedName>
        <fullName evidence="2">Uncharacterized protein</fullName>
    </submittedName>
</protein>
<accession>A0AAU9X7F8</accession>